<name>A0A4R1Q5U5_9FIRM</name>
<dbReference type="InterPro" id="IPR009057">
    <property type="entry name" value="Homeodomain-like_sf"/>
</dbReference>
<dbReference type="Pfam" id="PF17853">
    <property type="entry name" value="GGDEF_2"/>
    <property type="match status" value="1"/>
</dbReference>
<dbReference type="RefSeq" id="WP_165898854.1">
    <property type="nucleotide sequence ID" value="NZ_SLUI01000006.1"/>
</dbReference>
<dbReference type="Gene3D" id="1.10.10.2840">
    <property type="entry name" value="PucR C-terminal helix-turn-helix domain"/>
    <property type="match status" value="1"/>
</dbReference>
<dbReference type="Proteomes" id="UP000295063">
    <property type="component" value="Unassembled WGS sequence"/>
</dbReference>
<dbReference type="InterPro" id="IPR042070">
    <property type="entry name" value="PucR_C-HTH_sf"/>
</dbReference>
<dbReference type="Pfam" id="PF05651">
    <property type="entry name" value="Diacid_rec"/>
    <property type="match status" value="1"/>
</dbReference>
<comment type="similarity">
    <text evidence="1">Belongs to the CdaR family.</text>
</comment>
<evidence type="ECO:0000256" key="1">
    <source>
        <dbReference type="ARBA" id="ARBA00006754"/>
    </source>
</evidence>
<dbReference type="Pfam" id="PF13556">
    <property type="entry name" value="HTH_30"/>
    <property type="match status" value="1"/>
</dbReference>
<keyword evidence="6" id="KW-1185">Reference proteome</keyword>
<evidence type="ECO:0000259" key="4">
    <source>
        <dbReference type="Pfam" id="PF17853"/>
    </source>
</evidence>
<evidence type="ECO:0000313" key="5">
    <source>
        <dbReference type="EMBL" id="TCL37164.1"/>
    </source>
</evidence>
<dbReference type="PANTHER" id="PTHR33744:SF15">
    <property type="entry name" value="CARBOHYDRATE DIACID REGULATOR"/>
    <property type="match status" value="1"/>
</dbReference>
<proteinExistence type="inferred from homology"/>
<feature type="domain" description="CdaR GGDEF-like" evidence="4">
    <location>
        <begin position="147"/>
        <end position="279"/>
    </location>
</feature>
<protein>
    <submittedName>
        <fullName evidence="5">Carbohydrate diacid regulator</fullName>
    </submittedName>
</protein>
<reference evidence="5 6" key="1">
    <citation type="submission" date="2019-03" db="EMBL/GenBank/DDBJ databases">
        <title>Genomic Encyclopedia of Type Strains, Phase IV (KMG-IV): sequencing the most valuable type-strain genomes for metagenomic binning, comparative biology and taxonomic classification.</title>
        <authorList>
            <person name="Goeker M."/>
        </authorList>
    </citation>
    <scope>NUCLEOTIDE SEQUENCE [LARGE SCALE GENOMIC DNA]</scope>
    <source>
        <strain evidence="5 6">DSM 15969</strain>
    </source>
</reference>
<dbReference type="InterPro" id="IPR025736">
    <property type="entry name" value="PucR_C-HTH_dom"/>
</dbReference>
<feature type="domain" description="PucR C-terminal helix-turn-helix" evidence="3">
    <location>
        <begin position="332"/>
        <end position="375"/>
    </location>
</feature>
<dbReference type="AlphaFoldDB" id="A0A4R1Q5U5"/>
<evidence type="ECO:0000313" key="6">
    <source>
        <dbReference type="Proteomes" id="UP000295063"/>
    </source>
</evidence>
<organism evidence="5 6">
    <name type="scientific">Anaerospora hongkongensis</name>
    <dbReference type="NCBI Taxonomy" id="244830"/>
    <lineage>
        <taxon>Bacteria</taxon>
        <taxon>Bacillati</taxon>
        <taxon>Bacillota</taxon>
        <taxon>Negativicutes</taxon>
        <taxon>Selenomonadales</taxon>
        <taxon>Sporomusaceae</taxon>
        <taxon>Anaerospora</taxon>
    </lineage>
</organism>
<evidence type="ECO:0000259" key="2">
    <source>
        <dbReference type="Pfam" id="PF05651"/>
    </source>
</evidence>
<accession>A0A4R1Q5U5</accession>
<dbReference type="EMBL" id="SLUI01000006">
    <property type="protein sequence ID" value="TCL37164.1"/>
    <property type="molecule type" value="Genomic_DNA"/>
</dbReference>
<dbReference type="InterPro" id="IPR008599">
    <property type="entry name" value="Diacid_rec"/>
</dbReference>
<dbReference type="PANTHER" id="PTHR33744">
    <property type="entry name" value="CARBOHYDRATE DIACID REGULATOR"/>
    <property type="match status" value="1"/>
</dbReference>
<feature type="domain" description="Putative sugar diacid recognition" evidence="2">
    <location>
        <begin position="4"/>
        <end position="134"/>
    </location>
</feature>
<dbReference type="InterPro" id="IPR051448">
    <property type="entry name" value="CdaR-like_regulators"/>
</dbReference>
<evidence type="ECO:0000259" key="3">
    <source>
        <dbReference type="Pfam" id="PF13556"/>
    </source>
</evidence>
<dbReference type="InterPro" id="IPR041522">
    <property type="entry name" value="CdaR_GGDEF"/>
</dbReference>
<gene>
    <name evidence="5" type="ORF">EV210_10627</name>
</gene>
<comment type="caution">
    <text evidence="5">The sequence shown here is derived from an EMBL/GenBank/DDBJ whole genome shotgun (WGS) entry which is preliminary data.</text>
</comment>
<sequence length="405" mass="45235">MLITYELAQQIVDHILPIVQQNVNIMNSSGLIMGSGQKNRINTYHQGAKEVIARGEVVEIHPDELALFPGALPGLNWPIILDKQIVGVVGVSGDPAAVRSTAKLVKMVTELILERESLLEGFRSNLQLKEHFVQLLLSGKWEDCSAQIKSTAQLLRFTLELPRAAAVANIRPLLDTACSQYGTHDLVMARARDVLTQSIERSELIDERDLVIVTEDKCIIFKHFSQAAEPAVLQNWGQQFQALLNREYSNAGFSLGLGSLTNSPEQLYTSYTEALFACRQTDVHAVPGTIYHFDVLTAYLLASGSRTSACLAFQNLRTKITTRLGKKYDLQNTINTLLEHNLNVSSAAKALFIHRNTLVFRLEKLQELTGLCPAQFLNHAILCKLLFQKPGNCYDRDFFAEENRK</sequence>
<dbReference type="SUPFAM" id="SSF46689">
    <property type="entry name" value="Homeodomain-like"/>
    <property type="match status" value="1"/>
</dbReference>